<feature type="region of interest" description="Disordered" evidence="1">
    <location>
        <begin position="297"/>
        <end position="318"/>
    </location>
</feature>
<proteinExistence type="predicted"/>
<protein>
    <submittedName>
        <fullName evidence="2">Uncharacterized protein</fullName>
    </submittedName>
</protein>
<gene>
    <name evidence="2" type="ORF">LR48_Vigan07g190700</name>
</gene>
<dbReference type="AlphaFoldDB" id="A0A0L9UZI9"/>
<organism evidence="2 3">
    <name type="scientific">Phaseolus angularis</name>
    <name type="common">Azuki bean</name>
    <name type="synonym">Vigna angularis</name>
    <dbReference type="NCBI Taxonomy" id="3914"/>
    <lineage>
        <taxon>Eukaryota</taxon>
        <taxon>Viridiplantae</taxon>
        <taxon>Streptophyta</taxon>
        <taxon>Embryophyta</taxon>
        <taxon>Tracheophyta</taxon>
        <taxon>Spermatophyta</taxon>
        <taxon>Magnoliopsida</taxon>
        <taxon>eudicotyledons</taxon>
        <taxon>Gunneridae</taxon>
        <taxon>Pentapetalae</taxon>
        <taxon>rosids</taxon>
        <taxon>fabids</taxon>
        <taxon>Fabales</taxon>
        <taxon>Fabaceae</taxon>
        <taxon>Papilionoideae</taxon>
        <taxon>50 kb inversion clade</taxon>
        <taxon>NPAAA clade</taxon>
        <taxon>indigoferoid/millettioid clade</taxon>
        <taxon>Phaseoleae</taxon>
        <taxon>Vigna</taxon>
    </lineage>
</organism>
<reference evidence="3" key="1">
    <citation type="journal article" date="2015" name="Proc. Natl. Acad. Sci. U.S.A.">
        <title>Genome sequencing of adzuki bean (Vigna angularis) provides insight into high starch and low fat accumulation and domestication.</title>
        <authorList>
            <person name="Yang K."/>
            <person name="Tian Z."/>
            <person name="Chen C."/>
            <person name="Luo L."/>
            <person name="Zhao B."/>
            <person name="Wang Z."/>
            <person name="Yu L."/>
            <person name="Li Y."/>
            <person name="Sun Y."/>
            <person name="Li W."/>
            <person name="Chen Y."/>
            <person name="Li Y."/>
            <person name="Zhang Y."/>
            <person name="Ai D."/>
            <person name="Zhao J."/>
            <person name="Shang C."/>
            <person name="Ma Y."/>
            <person name="Wu B."/>
            <person name="Wang M."/>
            <person name="Gao L."/>
            <person name="Sun D."/>
            <person name="Zhang P."/>
            <person name="Guo F."/>
            <person name="Wang W."/>
            <person name="Li Y."/>
            <person name="Wang J."/>
            <person name="Varshney R.K."/>
            <person name="Wang J."/>
            <person name="Ling H.Q."/>
            <person name="Wan P."/>
        </authorList>
    </citation>
    <scope>NUCLEOTIDE SEQUENCE</scope>
    <source>
        <strain evidence="3">cv. Jingnong 6</strain>
    </source>
</reference>
<accession>A0A0L9UZI9</accession>
<name>A0A0L9UZI9_PHAAN</name>
<dbReference type="Proteomes" id="UP000053144">
    <property type="component" value="Chromosome 7"/>
</dbReference>
<evidence type="ECO:0000313" key="2">
    <source>
        <dbReference type="EMBL" id="KOM48203.1"/>
    </source>
</evidence>
<feature type="region of interest" description="Disordered" evidence="1">
    <location>
        <begin position="1"/>
        <end position="24"/>
    </location>
</feature>
<sequence length="318" mass="36776">MASSSSSRCTKNISPSERNASPSRWISDSDARERYICWKNIKEVVPHKSIELSLFRTEDFTFLEKLDHQGLRTFVQMKGDCYPNLVNVFYINLKVVNGDIHSRVKGVDIVINNDTWLQVANLINEGRMSHLPDCLQKRWTRKTQMFKDCMRIPTNWVTVFKWRIIDVGINDWFDLPYGVFISKLLSLSDINLTSETKVTCNKANQIGKAILTCIGLKKIALGWIFSNEQDTTKNQDELHDSNNEHTLPSPMSEFEKFMAKRFEKVSKRANLMKKSLMKMNEKMDEIIEIYVESSTSIEESIDKDDETSEENSMDSSET</sequence>
<evidence type="ECO:0000313" key="3">
    <source>
        <dbReference type="Proteomes" id="UP000053144"/>
    </source>
</evidence>
<dbReference type="EMBL" id="CM003377">
    <property type="protein sequence ID" value="KOM48203.1"/>
    <property type="molecule type" value="Genomic_DNA"/>
</dbReference>
<evidence type="ECO:0000256" key="1">
    <source>
        <dbReference type="SAM" id="MobiDB-lite"/>
    </source>
</evidence>
<feature type="compositionally biased region" description="Acidic residues" evidence="1">
    <location>
        <begin position="299"/>
        <end position="318"/>
    </location>
</feature>
<dbReference type="Gramene" id="KOM48203">
    <property type="protein sequence ID" value="KOM48203"/>
    <property type="gene ID" value="LR48_Vigan07g190700"/>
</dbReference>